<keyword evidence="4" id="KW-0573">Peptidoglycan synthesis</keyword>
<evidence type="ECO:0000313" key="10">
    <source>
        <dbReference type="Proteomes" id="UP000469325"/>
    </source>
</evidence>
<keyword evidence="3" id="KW-0133">Cell shape</keyword>
<dbReference type="UniPathway" id="UPA00219"/>
<dbReference type="Pfam" id="PF03734">
    <property type="entry name" value="YkuD"/>
    <property type="match status" value="1"/>
</dbReference>
<proteinExistence type="predicted"/>
<dbReference type="SUPFAM" id="SSF141523">
    <property type="entry name" value="L,D-transpeptidase catalytic domain-like"/>
    <property type="match status" value="1"/>
</dbReference>
<organism evidence="9 10">
    <name type="scientific">Olsenella porci</name>
    <dbReference type="NCBI Taxonomy" id="2652279"/>
    <lineage>
        <taxon>Bacteria</taxon>
        <taxon>Bacillati</taxon>
        <taxon>Actinomycetota</taxon>
        <taxon>Coriobacteriia</taxon>
        <taxon>Coriobacteriales</taxon>
        <taxon>Atopobiaceae</taxon>
        <taxon>Olsenella</taxon>
    </lineage>
</organism>
<dbReference type="CDD" id="cd16913">
    <property type="entry name" value="YkuD_like"/>
    <property type="match status" value="1"/>
</dbReference>
<evidence type="ECO:0000256" key="2">
    <source>
        <dbReference type="ARBA" id="ARBA00022679"/>
    </source>
</evidence>
<keyword evidence="10" id="KW-1185">Reference proteome</keyword>
<dbReference type="GO" id="GO:0071555">
    <property type="term" value="P:cell wall organization"/>
    <property type="evidence" value="ECO:0007669"/>
    <property type="project" value="UniProtKB-KW"/>
</dbReference>
<reference evidence="9 10" key="1">
    <citation type="submission" date="2019-08" db="EMBL/GenBank/DDBJ databases">
        <title>In-depth cultivation of the pig gut microbiome towards novel bacterial diversity and tailored functional studies.</title>
        <authorList>
            <person name="Wylensek D."/>
            <person name="Hitch T.C.A."/>
            <person name="Clavel T."/>
        </authorList>
    </citation>
    <scope>NUCLEOTIDE SEQUENCE [LARGE SCALE GENOMIC DNA]</scope>
    <source>
        <strain evidence="9 10">CA-Schmier-601-WT-1</strain>
    </source>
</reference>
<dbReference type="AlphaFoldDB" id="A0A6N7XNP7"/>
<dbReference type="Proteomes" id="UP000469325">
    <property type="component" value="Unassembled WGS sequence"/>
</dbReference>
<dbReference type="GO" id="GO:0016740">
    <property type="term" value="F:transferase activity"/>
    <property type="evidence" value="ECO:0007669"/>
    <property type="project" value="UniProtKB-KW"/>
</dbReference>
<dbReference type="InterPro" id="IPR038063">
    <property type="entry name" value="Transpep_catalytic_dom"/>
</dbReference>
<keyword evidence="6" id="KW-0732">Signal</keyword>
<dbReference type="InterPro" id="IPR043708">
    <property type="entry name" value="DUF5648"/>
</dbReference>
<feature type="signal peptide" evidence="6">
    <location>
        <begin position="1"/>
        <end position="34"/>
    </location>
</feature>
<evidence type="ECO:0000256" key="4">
    <source>
        <dbReference type="ARBA" id="ARBA00022984"/>
    </source>
</evidence>
<feature type="chain" id="PRO_5026829666" evidence="6">
    <location>
        <begin position="35"/>
        <end position="380"/>
    </location>
</feature>
<evidence type="ECO:0000256" key="6">
    <source>
        <dbReference type="SAM" id="SignalP"/>
    </source>
</evidence>
<dbReference type="Gene3D" id="2.40.440.10">
    <property type="entry name" value="L,D-transpeptidase catalytic domain-like"/>
    <property type="match status" value="1"/>
</dbReference>
<keyword evidence="5" id="KW-0961">Cell wall biogenesis/degradation</keyword>
<protein>
    <submittedName>
        <fullName evidence="9">Murein L,D-transpeptidase</fullName>
    </submittedName>
</protein>
<dbReference type="InterPro" id="IPR005490">
    <property type="entry name" value="LD_TPept_cat_dom"/>
</dbReference>
<dbReference type="GO" id="GO:0009252">
    <property type="term" value="P:peptidoglycan biosynthetic process"/>
    <property type="evidence" value="ECO:0007669"/>
    <property type="project" value="UniProtKB-UniPathway"/>
</dbReference>
<evidence type="ECO:0000313" key="9">
    <source>
        <dbReference type="EMBL" id="MST71596.1"/>
    </source>
</evidence>
<evidence type="ECO:0000259" key="7">
    <source>
        <dbReference type="Pfam" id="PF03734"/>
    </source>
</evidence>
<feature type="domain" description="DUF5648" evidence="8">
    <location>
        <begin position="42"/>
        <end position="167"/>
    </location>
</feature>
<evidence type="ECO:0000259" key="8">
    <source>
        <dbReference type="Pfam" id="PF18885"/>
    </source>
</evidence>
<sequence length="380" mass="42182">MHRFRLNKILALVPMVALALLASLAFLSPARAEAQVVAKTNIYRLYNPNTGEHFYTASLGEAKSVTTAGWQWEGIGFTDSTSSEDGSPVYRVYNPNPGGRHHLTKSAAEKNWLVSLGWKDEGVAWYEAGDGNLYRVYNPNSGEHHYTRSAGEANYLKSIGWRLESTNAWKVGVEGDYVPVPGAPFRLEASSWGYPAIYEVQTDGSLKEVERKLSDVEKVAVAIAEKYGSGTDYFLINDVWGLKLTVLKRQNGSWSVFRNIRINWNGGKKTNTGVKKIVAKAPLDNNGSLWKDGADVNPWFTATDLYYEQSPTYVFGGISHGRYEAGKGYWNAQGFHEGYSDWANKPASSRHGGTGCTCLDNDDAKWIYDNIPVNTTVYAF</sequence>
<accession>A0A6N7XNP7</accession>
<evidence type="ECO:0000256" key="3">
    <source>
        <dbReference type="ARBA" id="ARBA00022960"/>
    </source>
</evidence>
<evidence type="ECO:0000256" key="1">
    <source>
        <dbReference type="ARBA" id="ARBA00004752"/>
    </source>
</evidence>
<comment type="caution">
    <text evidence="9">The sequence shown here is derived from an EMBL/GenBank/DDBJ whole genome shotgun (WGS) entry which is preliminary data.</text>
</comment>
<feature type="domain" description="L,D-TPase catalytic" evidence="7">
    <location>
        <begin position="266"/>
        <end position="378"/>
    </location>
</feature>
<gene>
    <name evidence="9" type="ORF">FYJ68_00440</name>
</gene>
<keyword evidence="2" id="KW-0808">Transferase</keyword>
<dbReference type="Pfam" id="PF18885">
    <property type="entry name" value="DUF5648"/>
    <property type="match status" value="1"/>
</dbReference>
<dbReference type="EMBL" id="VUNC01000001">
    <property type="protein sequence ID" value="MST71596.1"/>
    <property type="molecule type" value="Genomic_DNA"/>
</dbReference>
<name>A0A6N7XNP7_9ACTN</name>
<dbReference type="GO" id="GO:0008360">
    <property type="term" value="P:regulation of cell shape"/>
    <property type="evidence" value="ECO:0007669"/>
    <property type="project" value="UniProtKB-KW"/>
</dbReference>
<evidence type="ECO:0000256" key="5">
    <source>
        <dbReference type="ARBA" id="ARBA00023316"/>
    </source>
</evidence>
<comment type="pathway">
    <text evidence="1">Cell wall biogenesis; peptidoglycan biosynthesis.</text>
</comment>